<dbReference type="Pfam" id="PF00691">
    <property type="entry name" value="OmpA"/>
    <property type="match status" value="1"/>
</dbReference>
<comment type="subcellular location">
    <subcellularLocation>
        <location evidence="1">Cell outer membrane</location>
    </subcellularLocation>
</comment>
<dbReference type="RefSeq" id="WP_138851696.1">
    <property type="nucleotide sequence ID" value="NZ_CP040710.1"/>
</dbReference>
<feature type="signal peptide" evidence="5">
    <location>
        <begin position="1"/>
        <end position="21"/>
    </location>
</feature>
<keyword evidence="5" id="KW-0732">Signal</keyword>
<dbReference type="PROSITE" id="PS51123">
    <property type="entry name" value="OMPA_2"/>
    <property type="match status" value="1"/>
</dbReference>
<dbReference type="InterPro" id="IPR006664">
    <property type="entry name" value="OMP_bac"/>
</dbReference>
<evidence type="ECO:0000313" key="8">
    <source>
        <dbReference type="Proteomes" id="UP000310017"/>
    </source>
</evidence>
<dbReference type="InterPro" id="IPR011042">
    <property type="entry name" value="6-blade_b-propeller_TolB-like"/>
</dbReference>
<reference evidence="7 8" key="1">
    <citation type="submission" date="2019-05" db="EMBL/GenBank/DDBJ databases">
        <title>Genome sequencing of F202Z8.</title>
        <authorList>
            <person name="Kwon Y.M."/>
        </authorList>
    </citation>
    <scope>NUCLEOTIDE SEQUENCE [LARGE SCALE GENOMIC DNA]</scope>
    <source>
        <strain evidence="7 8">F202Z8</strain>
    </source>
</reference>
<dbReference type="AlphaFoldDB" id="A0A5B7SRS3"/>
<dbReference type="InterPro" id="IPR011659">
    <property type="entry name" value="WD40"/>
</dbReference>
<accession>A0A5B7SRS3</accession>
<evidence type="ECO:0000256" key="2">
    <source>
        <dbReference type="ARBA" id="ARBA00023136"/>
    </source>
</evidence>
<dbReference type="SUPFAM" id="SSF49464">
    <property type="entry name" value="Carboxypeptidase regulatory domain-like"/>
    <property type="match status" value="1"/>
</dbReference>
<dbReference type="SUPFAM" id="SSF82171">
    <property type="entry name" value="DPP6 N-terminal domain-like"/>
    <property type="match status" value="1"/>
</dbReference>
<dbReference type="Proteomes" id="UP000310017">
    <property type="component" value="Chromosome"/>
</dbReference>
<dbReference type="KEGG" id="asag:FGM00_04165"/>
<dbReference type="OrthoDB" id="9809364at2"/>
<dbReference type="Gene3D" id="2.60.40.1120">
    <property type="entry name" value="Carboxypeptidase-like, regulatory domain"/>
    <property type="match status" value="1"/>
</dbReference>
<dbReference type="InterPro" id="IPR011990">
    <property type="entry name" value="TPR-like_helical_dom_sf"/>
</dbReference>
<dbReference type="PANTHER" id="PTHR30329:SF21">
    <property type="entry name" value="LIPOPROTEIN YIAD-RELATED"/>
    <property type="match status" value="1"/>
</dbReference>
<sequence>MNKKLLLFAISGILAIVSANGQGGTAKKADNQFDDYAYANAIENYERLVKEGYTDEEIYKNLGDANYLNARYEDASAWYSKLFMVEGVTVDSDYMFRYANSLKSTMEYEASDLWMQRYSAANSNEVRARIFMSSPDYRSRIEEQSGRYDIENLPFNSAQSDFAPSFNGEQLVFSTARDSGSVVKRIHQWNNRSFLNLYATNASASGEFTTSEKLSNGLNAKTHESSTAFTTDGTMVYFTRNNSENGGFSRDDEGVSRLKIFRALLKDGKWTNISELPFNGDDFSCAHPTLSPNGDKLYFASDMPGTIGQSDIFVVDLNSDGTIGPPMNLGEKINTEGRETFPFVTEKNVLYFSSDGQQGLGGLDVFATKLEDTANAYVVNVGKPINSADDDFAFIIKEGKGFFSSNRDGGKGEDDIYGFTENEKINLDCQTAVTGIVRNRESGSPLAGAKVAIYNGDVQVSETVSENDGSFSLEGDCKEGQYKLVASKDDYNEGDEIFAVIGATDTEGIDIALEKSIKRAVPGIDLVQFLNLRPVYFDLNKAEIRPDASRTLLAVIEYIKQFPDIRIQVQSHTDSKAGAAYNMALSQKRAENTVTYLLANGVQEGTVTAEGFGETKLINDCTTRESCPDERHQENRRSEFVVME</sequence>
<evidence type="ECO:0000313" key="7">
    <source>
        <dbReference type="EMBL" id="QCW99343.1"/>
    </source>
</evidence>
<keyword evidence="7" id="KW-0969">Cilium</keyword>
<keyword evidence="3" id="KW-0998">Cell outer membrane</keyword>
<protein>
    <submittedName>
        <fullName evidence="7">Flagellar motor protein MotB</fullName>
    </submittedName>
</protein>
<proteinExistence type="predicted"/>
<dbReference type="InterPro" id="IPR008969">
    <property type="entry name" value="CarboxyPept-like_regulatory"/>
</dbReference>
<evidence type="ECO:0000256" key="1">
    <source>
        <dbReference type="ARBA" id="ARBA00004442"/>
    </source>
</evidence>
<dbReference type="InterPro" id="IPR036737">
    <property type="entry name" value="OmpA-like_sf"/>
</dbReference>
<dbReference type="SUPFAM" id="SSF48452">
    <property type="entry name" value="TPR-like"/>
    <property type="match status" value="1"/>
</dbReference>
<keyword evidence="2 4" id="KW-0472">Membrane</keyword>
<evidence type="ECO:0000256" key="5">
    <source>
        <dbReference type="SAM" id="SignalP"/>
    </source>
</evidence>
<dbReference type="EMBL" id="CP040710">
    <property type="protein sequence ID" value="QCW99343.1"/>
    <property type="molecule type" value="Genomic_DNA"/>
</dbReference>
<keyword evidence="7" id="KW-0282">Flagellum</keyword>
<dbReference type="CDD" id="cd07185">
    <property type="entry name" value="OmpA_C-like"/>
    <property type="match status" value="1"/>
</dbReference>
<dbReference type="Gene3D" id="3.30.1330.60">
    <property type="entry name" value="OmpA-like domain"/>
    <property type="match status" value="1"/>
</dbReference>
<name>A0A5B7SRS3_9FLAO</name>
<evidence type="ECO:0000259" key="6">
    <source>
        <dbReference type="PROSITE" id="PS51123"/>
    </source>
</evidence>
<dbReference type="GO" id="GO:0009279">
    <property type="term" value="C:cell outer membrane"/>
    <property type="evidence" value="ECO:0007669"/>
    <property type="project" value="UniProtKB-SubCell"/>
</dbReference>
<dbReference type="InterPro" id="IPR006665">
    <property type="entry name" value="OmpA-like"/>
</dbReference>
<feature type="domain" description="OmpA-like" evidence="6">
    <location>
        <begin position="524"/>
        <end position="644"/>
    </location>
</feature>
<keyword evidence="7" id="KW-0966">Cell projection</keyword>
<keyword evidence="8" id="KW-1185">Reference proteome</keyword>
<dbReference type="Gene3D" id="2.120.10.30">
    <property type="entry name" value="TolB, C-terminal domain"/>
    <property type="match status" value="1"/>
</dbReference>
<dbReference type="Pfam" id="PF13620">
    <property type="entry name" value="CarboxypepD_reg"/>
    <property type="match status" value="1"/>
</dbReference>
<evidence type="ECO:0000256" key="3">
    <source>
        <dbReference type="ARBA" id="ARBA00023237"/>
    </source>
</evidence>
<gene>
    <name evidence="7" type="ORF">FGM00_04165</name>
</gene>
<dbReference type="PRINTS" id="PR01021">
    <property type="entry name" value="OMPADOMAIN"/>
</dbReference>
<dbReference type="Pfam" id="PF07676">
    <property type="entry name" value="PD40"/>
    <property type="match status" value="2"/>
</dbReference>
<dbReference type="SUPFAM" id="SSF103088">
    <property type="entry name" value="OmpA-like"/>
    <property type="match status" value="1"/>
</dbReference>
<evidence type="ECO:0000256" key="4">
    <source>
        <dbReference type="PROSITE-ProRule" id="PRU00473"/>
    </source>
</evidence>
<organism evidence="7 8">
    <name type="scientific">Aggregatimonas sangjinii</name>
    <dbReference type="NCBI Taxonomy" id="2583587"/>
    <lineage>
        <taxon>Bacteria</taxon>
        <taxon>Pseudomonadati</taxon>
        <taxon>Bacteroidota</taxon>
        <taxon>Flavobacteriia</taxon>
        <taxon>Flavobacteriales</taxon>
        <taxon>Flavobacteriaceae</taxon>
        <taxon>Aggregatimonas</taxon>
    </lineage>
</organism>
<dbReference type="PANTHER" id="PTHR30329">
    <property type="entry name" value="STATOR ELEMENT OF FLAGELLAR MOTOR COMPLEX"/>
    <property type="match status" value="1"/>
</dbReference>
<dbReference type="InterPro" id="IPR050330">
    <property type="entry name" value="Bact_OuterMem_StrucFunc"/>
</dbReference>
<feature type="chain" id="PRO_5022686789" evidence="5">
    <location>
        <begin position="22"/>
        <end position="644"/>
    </location>
</feature>